<organism evidence="3 4">
    <name type="scientific">Nocardia flavorosea</name>
    <dbReference type="NCBI Taxonomy" id="53429"/>
    <lineage>
        <taxon>Bacteria</taxon>
        <taxon>Bacillati</taxon>
        <taxon>Actinomycetota</taxon>
        <taxon>Actinomycetes</taxon>
        <taxon>Mycobacteriales</taxon>
        <taxon>Nocardiaceae</taxon>
        <taxon>Nocardia</taxon>
    </lineage>
</organism>
<evidence type="ECO:0000313" key="3">
    <source>
        <dbReference type="EMBL" id="NKY55313.1"/>
    </source>
</evidence>
<dbReference type="Proteomes" id="UP000570678">
    <property type="component" value="Unassembled WGS sequence"/>
</dbReference>
<keyword evidence="4" id="KW-1185">Reference proteome</keyword>
<sequence>MNRPANSEGPVPATAHAYRGPRTGRTWRDVYHDAERWAAQHPDAAVLTRWIAEYLRQPHPDLGRDGPVCPFIRQTTNHHALWAAVIRGGDELTVENISAAVLDAHGLYKSLRAGESGDRRLTTVTIFPGLTRTDRIDTAHCRHKTEVVCDGLMLGQFYPGCRVPGLWNAAFHPLDAPLPMLVIRPMMTTDYPFLVARIDWLYAYLGKVAPQLPRALRWSIAERMRVPEADADAITALRVHARDEHAR</sequence>
<dbReference type="AlphaFoldDB" id="A0A846Y825"/>
<dbReference type="EMBL" id="JAAXOT010000002">
    <property type="protein sequence ID" value="NKY55313.1"/>
    <property type="molecule type" value="Genomic_DNA"/>
</dbReference>
<evidence type="ECO:0000256" key="1">
    <source>
        <dbReference type="SAM" id="MobiDB-lite"/>
    </source>
</evidence>
<name>A0A846Y825_9NOCA</name>
<comment type="caution">
    <text evidence="3">The sequence shown here is derived from an EMBL/GenBank/DDBJ whole genome shotgun (WGS) entry which is preliminary data.</text>
</comment>
<dbReference type="Pfam" id="PF21780">
    <property type="entry name" value="DUF6875"/>
    <property type="match status" value="1"/>
</dbReference>
<feature type="region of interest" description="Disordered" evidence="1">
    <location>
        <begin position="1"/>
        <end position="20"/>
    </location>
</feature>
<evidence type="ECO:0000313" key="4">
    <source>
        <dbReference type="Proteomes" id="UP000570678"/>
    </source>
</evidence>
<protein>
    <recommendedName>
        <fullName evidence="2">DUF6875 domain-containing protein</fullName>
    </recommendedName>
</protein>
<proteinExistence type="predicted"/>
<gene>
    <name evidence="3" type="ORF">HGA15_03870</name>
</gene>
<accession>A0A846Y825</accession>
<evidence type="ECO:0000259" key="2">
    <source>
        <dbReference type="Pfam" id="PF21780"/>
    </source>
</evidence>
<feature type="domain" description="DUF6875" evidence="2">
    <location>
        <begin position="47"/>
        <end position="217"/>
    </location>
</feature>
<reference evidence="3 4" key="1">
    <citation type="submission" date="2020-04" db="EMBL/GenBank/DDBJ databases">
        <title>MicrobeNet Type strains.</title>
        <authorList>
            <person name="Nicholson A.C."/>
        </authorList>
    </citation>
    <scope>NUCLEOTIDE SEQUENCE [LARGE SCALE GENOMIC DNA]</scope>
    <source>
        <strain evidence="3 4">JCM 3332</strain>
    </source>
</reference>
<dbReference type="RefSeq" id="WP_062972913.1">
    <property type="nucleotide sequence ID" value="NZ_JAAXOT010000002.1"/>
</dbReference>
<dbReference type="InterPro" id="IPR049240">
    <property type="entry name" value="DUF6875"/>
</dbReference>